<dbReference type="EMBL" id="JRKL02004641">
    <property type="protein sequence ID" value="KAF3952119.1"/>
    <property type="molecule type" value="Genomic_DNA"/>
</dbReference>
<feature type="compositionally biased region" description="Polar residues" evidence="1">
    <location>
        <begin position="78"/>
        <end position="96"/>
    </location>
</feature>
<protein>
    <submittedName>
        <fullName evidence="2">Uncharacterized protein</fullName>
    </submittedName>
</protein>
<evidence type="ECO:0000313" key="2">
    <source>
        <dbReference type="EMBL" id="KAF3952119.1"/>
    </source>
</evidence>
<evidence type="ECO:0000313" key="3">
    <source>
        <dbReference type="Proteomes" id="UP000737018"/>
    </source>
</evidence>
<dbReference type="Proteomes" id="UP000737018">
    <property type="component" value="Unassembled WGS sequence"/>
</dbReference>
<feature type="region of interest" description="Disordered" evidence="1">
    <location>
        <begin position="64"/>
        <end position="103"/>
    </location>
</feature>
<reference evidence="2" key="1">
    <citation type="submission" date="2020-03" db="EMBL/GenBank/DDBJ databases">
        <title>Castanea mollissima Vanexum genome sequencing.</title>
        <authorList>
            <person name="Staton M."/>
        </authorList>
    </citation>
    <scope>NUCLEOTIDE SEQUENCE</scope>
    <source>
        <tissue evidence="2">Leaf</tissue>
    </source>
</reference>
<dbReference type="AlphaFoldDB" id="A0A8J4QRU3"/>
<organism evidence="2 3">
    <name type="scientific">Castanea mollissima</name>
    <name type="common">Chinese chestnut</name>
    <dbReference type="NCBI Taxonomy" id="60419"/>
    <lineage>
        <taxon>Eukaryota</taxon>
        <taxon>Viridiplantae</taxon>
        <taxon>Streptophyta</taxon>
        <taxon>Embryophyta</taxon>
        <taxon>Tracheophyta</taxon>
        <taxon>Spermatophyta</taxon>
        <taxon>Magnoliopsida</taxon>
        <taxon>eudicotyledons</taxon>
        <taxon>Gunneridae</taxon>
        <taxon>Pentapetalae</taxon>
        <taxon>rosids</taxon>
        <taxon>fabids</taxon>
        <taxon>Fagales</taxon>
        <taxon>Fagaceae</taxon>
        <taxon>Castanea</taxon>
    </lineage>
</organism>
<sequence>MKIPWQYIYISIKSNLQLQESGSASAESVLTRQKLKGDLQAVFNVLPKDMQQLLLLNPKRASLLQGSPGTTKLPGHPSGTTDYEANKNFKTATKSPVPQAHLK</sequence>
<proteinExistence type="predicted"/>
<gene>
    <name evidence="2" type="ORF">CMV_022296</name>
</gene>
<comment type="caution">
    <text evidence="2">The sequence shown here is derived from an EMBL/GenBank/DDBJ whole genome shotgun (WGS) entry which is preliminary data.</text>
</comment>
<dbReference type="OrthoDB" id="10265409at2759"/>
<name>A0A8J4QRU3_9ROSI</name>
<keyword evidence="3" id="KW-1185">Reference proteome</keyword>
<evidence type="ECO:0000256" key="1">
    <source>
        <dbReference type="SAM" id="MobiDB-lite"/>
    </source>
</evidence>
<accession>A0A8J4QRU3</accession>